<dbReference type="Gene3D" id="2.160.20.10">
    <property type="entry name" value="Single-stranded right-handed beta-helix, Pectin lyase-like"/>
    <property type="match status" value="1"/>
</dbReference>
<dbReference type="Pfam" id="PF00754">
    <property type="entry name" value="F5_F8_type_C"/>
    <property type="match status" value="2"/>
</dbReference>
<dbReference type="SMART" id="SM00710">
    <property type="entry name" value="PbH1"/>
    <property type="match status" value="5"/>
</dbReference>
<dbReference type="Pfam" id="PF02368">
    <property type="entry name" value="Big_2"/>
    <property type="match status" value="1"/>
</dbReference>
<dbReference type="SUPFAM" id="SSF49785">
    <property type="entry name" value="Galactose-binding domain-like"/>
    <property type="match status" value="2"/>
</dbReference>
<dbReference type="InterPro" id="IPR024361">
    <property type="entry name" value="BACON"/>
</dbReference>
<dbReference type="SUPFAM" id="SSF49373">
    <property type="entry name" value="Invasin/intimin cell-adhesion fragments"/>
    <property type="match status" value="1"/>
</dbReference>
<dbReference type="InterPro" id="IPR026444">
    <property type="entry name" value="Secre_tail"/>
</dbReference>
<evidence type="ECO:0000256" key="1">
    <source>
        <dbReference type="ARBA" id="ARBA00022729"/>
    </source>
</evidence>
<accession>A0ABP3U553</accession>
<dbReference type="InterPro" id="IPR012334">
    <property type="entry name" value="Pectin_lyas_fold"/>
</dbReference>
<dbReference type="EMBL" id="BAAAGE010000003">
    <property type="protein sequence ID" value="GAA0724629.1"/>
    <property type="molecule type" value="Genomic_DNA"/>
</dbReference>
<organism evidence="3 4">
    <name type="scientific">Aquimarina litoralis</name>
    <dbReference type="NCBI Taxonomy" id="584605"/>
    <lineage>
        <taxon>Bacteria</taxon>
        <taxon>Pseudomonadati</taxon>
        <taxon>Bacteroidota</taxon>
        <taxon>Flavobacteriia</taxon>
        <taxon>Flavobacteriales</taxon>
        <taxon>Flavobacteriaceae</taxon>
        <taxon>Aquimarina</taxon>
    </lineage>
</organism>
<comment type="caution">
    <text evidence="3">The sequence shown here is derived from an EMBL/GenBank/DDBJ whole genome shotgun (WGS) entry which is preliminary data.</text>
</comment>
<dbReference type="CDD" id="cd14251">
    <property type="entry name" value="PL-6"/>
    <property type="match status" value="1"/>
</dbReference>
<dbReference type="InterPro" id="IPR039513">
    <property type="entry name" value="PL-6"/>
</dbReference>
<evidence type="ECO:0000313" key="4">
    <source>
        <dbReference type="Proteomes" id="UP001501758"/>
    </source>
</evidence>
<dbReference type="SMART" id="SM00635">
    <property type="entry name" value="BID_2"/>
    <property type="match status" value="1"/>
</dbReference>
<reference evidence="4" key="1">
    <citation type="journal article" date="2019" name="Int. J. Syst. Evol. Microbiol.">
        <title>The Global Catalogue of Microorganisms (GCM) 10K type strain sequencing project: providing services to taxonomists for standard genome sequencing and annotation.</title>
        <authorList>
            <consortium name="The Broad Institute Genomics Platform"/>
            <consortium name="The Broad Institute Genome Sequencing Center for Infectious Disease"/>
            <person name="Wu L."/>
            <person name="Ma J."/>
        </authorList>
    </citation>
    <scope>NUCLEOTIDE SEQUENCE [LARGE SCALE GENOMIC DNA]</scope>
    <source>
        <strain evidence="4">JCM 15974</strain>
    </source>
</reference>
<dbReference type="RefSeq" id="WP_343913044.1">
    <property type="nucleotide sequence ID" value="NZ_BAAAGE010000003.1"/>
</dbReference>
<dbReference type="Gene3D" id="2.60.40.10">
    <property type="entry name" value="Immunoglobulins"/>
    <property type="match status" value="1"/>
</dbReference>
<keyword evidence="1" id="KW-0732">Signal</keyword>
<keyword evidence="4" id="KW-1185">Reference proteome</keyword>
<gene>
    <name evidence="3" type="ORF">GCM10009430_29210</name>
</gene>
<dbReference type="InterPro" id="IPR008979">
    <property type="entry name" value="Galactose-bd-like_sf"/>
</dbReference>
<sequence>MKNHNSYYLSSKQKKHLVAILPVDKRRFKKILIILFLFSSHLFAKEYFINSIDEFKNLSLLPGDIVTWKNGTYNSDERLVFKANGTSSDPIILRAETPGGVIFNNGLQMDIAGNFLIVEGFHWKGGYGASNFIQFRNGTTYAQNSTIQNCVIDGLGVEPGDAAEAEQDGAVVKHRWVVLYGNNNNVLYCSFLNKSTAGALVLVELEYNAANNRCDIVGHTISHNYFYKYEKIDPSLSNSGDSETIRVGTSEFQNVDCRTIVSNNYFVEADGENEIITNKSDNNTYQNNTFRRCRGSLTLRHGSGATVKDNYFLGENVDGTGGIRIVDSDHEISNNYIQDCITVIDQAKWNNGITFMGGSTNSQDNCNSTSVSNGYQKSEDITVSNNTIVNTNAPLFFNGDKGTNDNTGIVSNNVIFFSNGSPNTTDVITEDDNGDFSAIGSSLSYSGNVYSNTTLGASISGFSATNLSASTNGEIFTILGTNAGSSISQSPYTDNDIAVNVGACFVNANGNPINSCDSTTTDILITSSIDNFNASASSKELTITSNVNWTVSDDSSWISVSPTSGVNNGITNISVTANSETSSRTGIVTVTGGSITRTITIIQSGTTSNIPVDSVSIVPIDSPIEVGSTTFITAIISPANATNQNITYVSSNTAIATINADGLINTINTGEATITVTTEDGQFMDTTVITVVPVTSETNLALNKPVTATGTPDGSNISSNLVDGSTSSRWSVNGFPQSFTLDLGDIFSIQKTELVFYQDRAYQYFIEIATESNGSFTEIIDRRNNTSPGTVSAPVTDIISSIEARYIRVTVLGAYEYSGPWISILEFRVFGNAIDISKCTTGSNLSLGGNVSSYSNQQTTNPANNIIDDNTENRWSAEGFPQNVVIDLGDEYPVGEINVYPYNNRAYQFIVEGSSSSATSDFSVLTDASNNTSGGTLIHRSFSTQSVRYVKLTITGASGYTGNWSSIREFEIICAGASQSLSNRIGFDEFSDVSIYPNPFTTNLTIELPNNNTEIFSIQLVDVYGREVHKTENIRSSNSLNVPKSLPNGIYFIRLFNSNNRVINISKVIKDSY</sequence>
<feature type="domain" description="F5/8 type C" evidence="2">
    <location>
        <begin position="689"/>
        <end position="832"/>
    </location>
</feature>
<evidence type="ECO:0000313" key="3">
    <source>
        <dbReference type="EMBL" id="GAA0724629.1"/>
    </source>
</evidence>
<dbReference type="InterPro" id="IPR000421">
    <property type="entry name" value="FA58C"/>
</dbReference>
<name>A0ABP3U553_9FLAO</name>
<proteinExistence type="predicted"/>
<dbReference type="Gene3D" id="2.60.120.260">
    <property type="entry name" value="Galactose-binding domain-like"/>
    <property type="match status" value="2"/>
</dbReference>
<dbReference type="SUPFAM" id="SSF51126">
    <property type="entry name" value="Pectin lyase-like"/>
    <property type="match status" value="1"/>
</dbReference>
<dbReference type="CDD" id="cd14948">
    <property type="entry name" value="BACON"/>
    <property type="match status" value="1"/>
</dbReference>
<dbReference type="NCBIfam" id="TIGR04183">
    <property type="entry name" value="Por_Secre_tail"/>
    <property type="match status" value="1"/>
</dbReference>
<dbReference type="Gene3D" id="2.60.40.1080">
    <property type="match status" value="1"/>
</dbReference>
<dbReference type="InterPro" id="IPR003343">
    <property type="entry name" value="Big_2"/>
</dbReference>
<dbReference type="Pfam" id="PF14592">
    <property type="entry name" value="Chondroitinas_B"/>
    <property type="match status" value="1"/>
</dbReference>
<dbReference type="PROSITE" id="PS50022">
    <property type="entry name" value="FA58C_3"/>
    <property type="match status" value="1"/>
</dbReference>
<dbReference type="InterPro" id="IPR013783">
    <property type="entry name" value="Ig-like_fold"/>
</dbReference>
<dbReference type="Pfam" id="PF19190">
    <property type="entry name" value="BACON_2"/>
    <property type="match status" value="1"/>
</dbReference>
<protein>
    <recommendedName>
        <fullName evidence="2">F5/8 type C domain-containing protein</fullName>
    </recommendedName>
</protein>
<dbReference type="InterPro" id="IPR011050">
    <property type="entry name" value="Pectin_lyase_fold/virulence"/>
</dbReference>
<dbReference type="Pfam" id="PF18962">
    <property type="entry name" value="Por_Secre_tail"/>
    <property type="match status" value="1"/>
</dbReference>
<evidence type="ECO:0000259" key="2">
    <source>
        <dbReference type="PROSITE" id="PS50022"/>
    </source>
</evidence>
<dbReference type="InterPro" id="IPR008964">
    <property type="entry name" value="Invasin/intimin_cell_adhesion"/>
</dbReference>
<dbReference type="Proteomes" id="UP001501758">
    <property type="component" value="Unassembled WGS sequence"/>
</dbReference>
<dbReference type="InterPro" id="IPR006626">
    <property type="entry name" value="PbH1"/>
</dbReference>